<name>A0A8J6P4T6_9FIRM</name>
<proteinExistence type="predicted"/>
<accession>A0A8J6P4T6</accession>
<gene>
    <name evidence="1" type="ORF">H8702_09700</name>
</gene>
<keyword evidence="2" id="KW-1185">Reference proteome</keyword>
<protein>
    <submittedName>
        <fullName evidence="1">Uncharacterized protein</fullName>
    </submittedName>
</protein>
<dbReference type="EMBL" id="JACRTL010000005">
    <property type="protein sequence ID" value="MBC8611373.1"/>
    <property type="molecule type" value="Genomic_DNA"/>
</dbReference>
<dbReference type="AlphaFoldDB" id="A0A8J6P4T6"/>
<sequence>MGKAICTCGNQKGWYLETAERSKATGREILYGIVRCSKCRSCWRTRAKYIRKLPGADRYSDEFQIEDRMEKQMLQNDIDHLKLQLQMVRKKICEKERKLRNLEKRNV</sequence>
<evidence type="ECO:0000313" key="2">
    <source>
        <dbReference type="Proteomes" id="UP000632659"/>
    </source>
</evidence>
<dbReference type="Proteomes" id="UP000632659">
    <property type="component" value="Unassembled WGS sequence"/>
</dbReference>
<dbReference type="RefSeq" id="WP_187536597.1">
    <property type="nucleotide sequence ID" value="NZ_JACRTL010000005.1"/>
</dbReference>
<reference evidence="1" key="1">
    <citation type="submission" date="2020-08" db="EMBL/GenBank/DDBJ databases">
        <title>Genome public.</title>
        <authorList>
            <person name="Liu C."/>
            <person name="Sun Q."/>
        </authorList>
    </citation>
    <scope>NUCLEOTIDE SEQUENCE</scope>
    <source>
        <strain evidence="1">NSJ-15</strain>
    </source>
</reference>
<organism evidence="1 2">
    <name type="scientific">Massiliimalia timonensis</name>
    <dbReference type="NCBI Taxonomy" id="1987501"/>
    <lineage>
        <taxon>Bacteria</taxon>
        <taxon>Bacillati</taxon>
        <taxon>Bacillota</taxon>
        <taxon>Clostridia</taxon>
        <taxon>Eubacteriales</taxon>
        <taxon>Oscillospiraceae</taxon>
        <taxon>Massiliimalia</taxon>
    </lineage>
</organism>
<evidence type="ECO:0000313" key="1">
    <source>
        <dbReference type="EMBL" id="MBC8611373.1"/>
    </source>
</evidence>
<comment type="caution">
    <text evidence="1">The sequence shown here is derived from an EMBL/GenBank/DDBJ whole genome shotgun (WGS) entry which is preliminary data.</text>
</comment>